<evidence type="ECO:0000313" key="2">
    <source>
        <dbReference type="EMBL" id="GAA1685799.1"/>
    </source>
</evidence>
<keyword evidence="1" id="KW-1133">Transmembrane helix</keyword>
<proteinExistence type="predicted"/>
<dbReference type="Proteomes" id="UP001500280">
    <property type="component" value="Unassembled WGS sequence"/>
</dbReference>
<dbReference type="EMBL" id="BAAANF010000010">
    <property type="protein sequence ID" value="GAA1685799.1"/>
    <property type="molecule type" value="Genomic_DNA"/>
</dbReference>
<keyword evidence="1" id="KW-0812">Transmembrane</keyword>
<accession>A0ABP4TCL7</accession>
<protein>
    <submittedName>
        <fullName evidence="2">Uncharacterized protein</fullName>
    </submittedName>
</protein>
<dbReference type="RefSeq" id="WP_344151811.1">
    <property type="nucleotide sequence ID" value="NZ_BAAANF010000010.1"/>
</dbReference>
<gene>
    <name evidence="2" type="ORF">GCM10009745_32890</name>
</gene>
<sequence length="71" mass="7389">MIAYVMLGIGLDGGVHAATGIWTQSSDSAEEAMIRTLVTVAVWGLPASLIGWFGTKLANEKILATAEVKVG</sequence>
<keyword evidence="1" id="KW-0472">Membrane</keyword>
<comment type="caution">
    <text evidence="2">The sequence shown here is derived from an EMBL/GenBank/DDBJ whole genome shotgun (WGS) entry which is preliminary data.</text>
</comment>
<evidence type="ECO:0000313" key="3">
    <source>
        <dbReference type="Proteomes" id="UP001500280"/>
    </source>
</evidence>
<evidence type="ECO:0000256" key="1">
    <source>
        <dbReference type="SAM" id="Phobius"/>
    </source>
</evidence>
<organism evidence="2 3">
    <name type="scientific">Kribbella yunnanensis</name>
    <dbReference type="NCBI Taxonomy" id="190194"/>
    <lineage>
        <taxon>Bacteria</taxon>
        <taxon>Bacillati</taxon>
        <taxon>Actinomycetota</taxon>
        <taxon>Actinomycetes</taxon>
        <taxon>Propionibacteriales</taxon>
        <taxon>Kribbellaceae</taxon>
        <taxon>Kribbella</taxon>
    </lineage>
</organism>
<reference evidence="3" key="1">
    <citation type="journal article" date="2019" name="Int. J. Syst. Evol. Microbiol.">
        <title>The Global Catalogue of Microorganisms (GCM) 10K type strain sequencing project: providing services to taxonomists for standard genome sequencing and annotation.</title>
        <authorList>
            <consortium name="The Broad Institute Genomics Platform"/>
            <consortium name="The Broad Institute Genome Sequencing Center for Infectious Disease"/>
            <person name="Wu L."/>
            <person name="Ma J."/>
        </authorList>
    </citation>
    <scope>NUCLEOTIDE SEQUENCE [LARGE SCALE GENOMIC DNA]</scope>
    <source>
        <strain evidence="3">JCM 14307</strain>
    </source>
</reference>
<name>A0ABP4TCL7_9ACTN</name>
<feature type="transmembrane region" description="Helical" evidence="1">
    <location>
        <begin position="33"/>
        <end position="53"/>
    </location>
</feature>
<keyword evidence="3" id="KW-1185">Reference proteome</keyword>